<comment type="caution">
    <text evidence="4">The sequence shown here is derived from an EMBL/GenBank/DDBJ whole genome shotgun (WGS) entry which is preliminary data.</text>
</comment>
<sequence length="517" mass="53153">MGNHKAKRHAGPAARLGIGAILAMLGTAAVLHGCGSDSTDTTAAPATPTAPVTPAGDAASASANIQTAWVEIGDSNQAIARVVTSYAAPTAAAGSALPSNSVCPLLTVDGVQQRMALRVGAGTVPLRTTASDPSDSKPSAFPVSVCEATLPAGAAQASVAGQTLPLPKAQPQRVLVLADTGCRLKKSGNAYQPCSDTTAWPFASLAATAAGMNPDLVLHIGDYHYRENLCPPDIAGCQGSPWGYGWDAWQADLFKPAAPLLAKAPWVVVRGNHEECARAGQGWFRFLDPRPYASTSSCDNPANDAIANYTEPYAVALGTGSQVIVFDSAKAGAAALKTTDAQFLGYQKQFQTVGWLASKPGMSTTIFTNHHPILAFAPIAGSTPAPGNLALQSVMGNLNAQAYYPSGVQVALHGHVHDFQAINFASGHPATIVSGNGGDNLDVALPDPLPAGMVPAPGTVIDKISHFNSFGFVMMERNASPATGWTFKAYSTAGKLIATCVQTGNTLSCDKTGLLTP</sequence>
<protein>
    <submittedName>
        <fullName evidence="4">Metallophosphoesterase</fullName>
    </submittedName>
</protein>
<proteinExistence type="predicted"/>
<feature type="transmembrane region" description="Helical" evidence="2">
    <location>
        <begin position="12"/>
        <end position="31"/>
    </location>
</feature>
<dbReference type="SUPFAM" id="SSF56300">
    <property type="entry name" value="Metallo-dependent phosphatases"/>
    <property type="match status" value="1"/>
</dbReference>
<evidence type="ECO:0000313" key="4">
    <source>
        <dbReference type="EMBL" id="MDF3832516.1"/>
    </source>
</evidence>
<evidence type="ECO:0000256" key="2">
    <source>
        <dbReference type="SAM" id="Phobius"/>
    </source>
</evidence>
<accession>A0ABT6AIU1</accession>
<feature type="compositionally biased region" description="Low complexity" evidence="1">
    <location>
        <begin position="39"/>
        <end position="58"/>
    </location>
</feature>
<dbReference type="EMBL" id="JARJLM010000103">
    <property type="protein sequence ID" value="MDF3832516.1"/>
    <property type="molecule type" value="Genomic_DNA"/>
</dbReference>
<dbReference type="Pfam" id="PF00149">
    <property type="entry name" value="Metallophos"/>
    <property type="match status" value="1"/>
</dbReference>
<dbReference type="RefSeq" id="WP_276264116.1">
    <property type="nucleotide sequence ID" value="NZ_JARJLM010000103.1"/>
</dbReference>
<keyword evidence="2" id="KW-0472">Membrane</keyword>
<keyword evidence="2" id="KW-1133">Transmembrane helix</keyword>
<dbReference type="Gene3D" id="3.60.21.10">
    <property type="match status" value="1"/>
</dbReference>
<reference evidence="4 5" key="1">
    <citation type="submission" date="2023-03" db="EMBL/GenBank/DDBJ databases">
        <title>Draft assemblies of triclosan tolerant bacteria isolated from returned activated sludge.</title>
        <authorList>
            <person name="Van Hamelsveld S."/>
        </authorList>
    </citation>
    <scope>NUCLEOTIDE SEQUENCE [LARGE SCALE GENOMIC DNA]</scope>
    <source>
        <strain evidence="4 5">GW210010_S58</strain>
    </source>
</reference>
<feature type="region of interest" description="Disordered" evidence="1">
    <location>
        <begin position="37"/>
        <end position="58"/>
    </location>
</feature>
<dbReference type="InterPro" id="IPR029052">
    <property type="entry name" value="Metallo-depent_PP-like"/>
</dbReference>
<dbReference type="Proteomes" id="UP001216674">
    <property type="component" value="Unassembled WGS sequence"/>
</dbReference>
<name>A0ABT6AIU1_9BURK</name>
<keyword evidence="2" id="KW-0812">Transmembrane</keyword>
<keyword evidence="5" id="KW-1185">Reference proteome</keyword>
<evidence type="ECO:0000256" key="1">
    <source>
        <dbReference type="SAM" id="MobiDB-lite"/>
    </source>
</evidence>
<organism evidence="4 5">
    <name type="scientific">Cupriavidus basilensis</name>
    <dbReference type="NCBI Taxonomy" id="68895"/>
    <lineage>
        <taxon>Bacteria</taxon>
        <taxon>Pseudomonadati</taxon>
        <taxon>Pseudomonadota</taxon>
        <taxon>Betaproteobacteria</taxon>
        <taxon>Burkholderiales</taxon>
        <taxon>Burkholderiaceae</taxon>
        <taxon>Cupriavidus</taxon>
    </lineage>
</organism>
<evidence type="ECO:0000313" key="5">
    <source>
        <dbReference type="Proteomes" id="UP001216674"/>
    </source>
</evidence>
<dbReference type="InterPro" id="IPR004843">
    <property type="entry name" value="Calcineurin-like_PHP"/>
</dbReference>
<feature type="domain" description="Calcineurin-like phosphoesterase" evidence="3">
    <location>
        <begin position="173"/>
        <end position="418"/>
    </location>
</feature>
<evidence type="ECO:0000259" key="3">
    <source>
        <dbReference type="Pfam" id="PF00149"/>
    </source>
</evidence>
<gene>
    <name evidence="4" type="ORF">P3W85_06090</name>
</gene>